<organism evidence="2 3">
    <name type="scientific">Protopolystoma xenopodis</name>
    <dbReference type="NCBI Taxonomy" id="117903"/>
    <lineage>
        <taxon>Eukaryota</taxon>
        <taxon>Metazoa</taxon>
        <taxon>Spiralia</taxon>
        <taxon>Lophotrochozoa</taxon>
        <taxon>Platyhelminthes</taxon>
        <taxon>Monogenea</taxon>
        <taxon>Polyopisthocotylea</taxon>
        <taxon>Polystomatidea</taxon>
        <taxon>Polystomatidae</taxon>
        <taxon>Protopolystoma</taxon>
    </lineage>
</organism>
<feature type="region of interest" description="Disordered" evidence="1">
    <location>
        <begin position="972"/>
        <end position="991"/>
    </location>
</feature>
<sequence length="1019" mass="112376">MGVRMEVVERDLFEQACQSPSENRSYCILLSESSISISNSVSLPPAVMQQTPPSGQNSISLQPDVLDFNCAERKGKYTENCEMMELSVCKEAFIEPRISPAVKTVSVRTEQSKMNCNDSLHTSIAINSSINLNKCHFSEGEGLSFPSNIQNYLPRVNEKLGDIPETMDASHSTPTQPFFALQEAYEFKPLSSANSSTTLSIQDQGLEPEYNPQLGRRKARSKEFSIVPSRSIWNSSQIPCRAVRDKSNGSCHNEQPLRRSMRKESRQKSNPARKKPSYSLIDRIFRVTFAGSDFPENRYRNNGLSSSIHLDRLEESRCRAKQRTQNGTNKYCSSTQLFIETSARLQDMRENHVSQASRVKYKDKIRDKPRQRMDLNIGGSKHKTLRRQAPIKYAIESIRKDFEPIHQTTSLMGLNKKQNINQAQNNRTSITGFTESTSLSHTYDARLREYNAKNIRNANVKTVDATEKPECNLRKIEVEANEICENTNNNNISNQLDTNDKNEDGGSNRSKNQIESQPGQKAACSVTSPVMAVDKKELDQAEEMRIATNEFSILSPTTEHFQPKDQPASGSSISGSLSIVVTPDVRNDNSAEARPIGLGQPTARMDSSGQEEHTTDQMLEFSSSRASEPDSDVTLDSADQLPGHLILTPWLRPALRQPLLLPEHLANAYRVNLGTNGQILAHANIYPHTMYAHPHSHPHQQQQTPIISSLSSPVQSGLNQIQHVPSHAHLYPHVVDQRNINIGLISEDGAVPISWTYSVGQVGRLGGLGCGDDGTNRRALLEHQALRLGELGFFSFDQPWDSRGSNSQIGSLSGLYTGYSRSTTLPSVHETSSLENVQSSDDNYESVFEGLLSVFHTRNEHEPDVAFEPTQTAITEITVLRGTSGHLGQVEQIGSMQETDESGMVTVHSIPSEIISSMPLFTPTTPSHSTVTASTSHLRHGLLDSSASACLVTLSQPLPLVPASLPVLGQQHQDSPMVSATPTTSSPSGMSGLPLTVPATSIFRHQGKHGAIHHSPAAP</sequence>
<feature type="compositionally biased region" description="Low complexity" evidence="1">
    <location>
        <begin position="569"/>
        <end position="579"/>
    </location>
</feature>
<evidence type="ECO:0000313" key="2">
    <source>
        <dbReference type="EMBL" id="VEL34743.1"/>
    </source>
</evidence>
<gene>
    <name evidence="2" type="ORF">PXEA_LOCUS28183</name>
</gene>
<feature type="region of interest" description="Disordered" evidence="1">
    <location>
        <begin position="244"/>
        <end position="277"/>
    </location>
</feature>
<reference evidence="2" key="1">
    <citation type="submission" date="2018-11" db="EMBL/GenBank/DDBJ databases">
        <authorList>
            <consortium name="Pathogen Informatics"/>
        </authorList>
    </citation>
    <scope>NUCLEOTIDE SEQUENCE</scope>
</reference>
<feature type="region of interest" description="Disordered" evidence="1">
    <location>
        <begin position="555"/>
        <end position="634"/>
    </location>
</feature>
<feature type="compositionally biased region" description="Polar residues" evidence="1">
    <location>
        <begin position="507"/>
        <end position="519"/>
    </location>
</feature>
<accession>A0A448XEE4</accession>
<keyword evidence="3" id="KW-1185">Reference proteome</keyword>
<evidence type="ECO:0000313" key="3">
    <source>
        <dbReference type="Proteomes" id="UP000784294"/>
    </source>
</evidence>
<comment type="caution">
    <text evidence="2">The sequence shown here is derived from an EMBL/GenBank/DDBJ whole genome shotgun (WGS) entry which is preliminary data.</text>
</comment>
<dbReference type="AlphaFoldDB" id="A0A448XEE4"/>
<evidence type="ECO:0000256" key="1">
    <source>
        <dbReference type="SAM" id="MobiDB-lite"/>
    </source>
</evidence>
<dbReference type="EMBL" id="CAAALY010248302">
    <property type="protein sequence ID" value="VEL34743.1"/>
    <property type="molecule type" value="Genomic_DNA"/>
</dbReference>
<feature type="region of interest" description="Disordered" evidence="1">
    <location>
        <begin position="196"/>
        <end position="221"/>
    </location>
</feature>
<feature type="compositionally biased region" description="Low complexity" evidence="1">
    <location>
        <begin position="975"/>
        <end position="991"/>
    </location>
</feature>
<feature type="compositionally biased region" description="Polar residues" evidence="1">
    <location>
        <begin position="616"/>
        <end position="626"/>
    </location>
</feature>
<feature type="region of interest" description="Disordered" evidence="1">
    <location>
        <begin position="487"/>
        <end position="528"/>
    </location>
</feature>
<proteinExistence type="predicted"/>
<dbReference type="Proteomes" id="UP000784294">
    <property type="component" value="Unassembled WGS sequence"/>
</dbReference>
<protein>
    <submittedName>
        <fullName evidence="2">Uncharacterized protein</fullName>
    </submittedName>
</protein>
<feature type="compositionally biased region" description="Low complexity" evidence="1">
    <location>
        <begin position="487"/>
        <end position="497"/>
    </location>
</feature>
<name>A0A448XEE4_9PLAT</name>